<evidence type="ECO:0000313" key="3">
    <source>
        <dbReference type="Proteomes" id="UP001153678"/>
    </source>
</evidence>
<dbReference type="AlphaFoldDB" id="A0A9W4T1R7"/>
<dbReference type="OrthoDB" id="10556606at2759"/>
<reference evidence="2" key="1">
    <citation type="submission" date="2022-08" db="EMBL/GenBank/DDBJ databases">
        <authorList>
            <person name="Kallberg Y."/>
            <person name="Tangrot J."/>
            <person name="Rosling A."/>
        </authorList>
    </citation>
    <scope>NUCLEOTIDE SEQUENCE</scope>
    <source>
        <strain evidence="2">Wild A</strain>
    </source>
</reference>
<feature type="non-terminal residue" evidence="2">
    <location>
        <position position="1"/>
    </location>
</feature>
<feature type="region of interest" description="Disordered" evidence="1">
    <location>
        <begin position="260"/>
        <end position="284"/>
    </location>
</feature>
<keyword evidence="3" id="KW-1185">Reference proteome</keyword>
<evidence type="ECO:0000256" key="1">
    <source>
        <dbReference type="SAM" id="MobiDB-lite"/>
    </source>
</evidence>
<comment type="caution">
    <text evidence="2">The sequence shown here is derived from an EMBL/GenBank/DDBJ whole genome shotgun (WGS) entry which is preliminary data.</text>
</comment>
<proteinExistence type="predicted"/>
<protein>
    <submittedName>
        <fullName evidence="2">4745_t:CDS:1</fullName>
    </submittedName>
</protein>
<evidence type="ECO:0000313" key="2">
    <source>
        <dbReference type="EMBL" id="CAI2189363.1"/>
    </source>
</evidence>
<dbReference type="EMBL" id="CAMKVN010005782">
    <property type="protein sequence ID" value="CAI2189363.1"/>
    <property type="molecule type" value="Genomic_DNA"/>
</dbReference>
<dbReference type="Proteomes" id="UP001153678">
    <property type="component" value="Unassembled WGS sequence"/>
</dbReference>
<accession>A0A9W4T1R7</accession>
<organism evidence="2 3">
    <name type="scientific">Funneliformis geosporum</name>
    <dbReference type="NCBI Taxonomy" id="1117311"/>
    <lineage>
        <taxon>Eukaryota</taxon>
        <taxon>Fungi</taxon>
        <taxon>Fungi incertae sedis</taxon>
        <taxon>Mucoromycota</taxon>
        <taxon>Glomeromycotina</taxon>
        <taxon>Glomeromycetes</taxon>
        <taxon>Glomerales</taxon>
        <taxon>Glomeraceae</taxon>
        <taxon>Funneliformis</taxon>
    </lineage>
</organism>
<gene>
    <name evidence="2" type="ORF">FWILDA_LOCUS14041</name>
</gene>
<name>A0A9W4T1R7_9GLOM</name>
<sequence length="357" mass="41106">MDFSEFKIKNITRNCAKGGVNYLYFFELEEVIRVDGNDISQVGVEADTNVLNNDTLEEEMLIKGGYVNITNVKKTPYVQDYRIIGTNPAKTLIIERNCRIDVDLRGIAKIVWHIENGFNFHTDLNRDLFVCPADGYSVGRGVINNEELETITDTIVNYISHHQGEFSLKGDRLTYNAYGLGEEQAGRMRYIEKGTGAQHRCLFPRFFSEQQYERIKNALGDNVSCKVPGCYNNYAGTRNYNEIDEVSVINGRCGYHRRMENGDLPLPNQEPEDQTAGAGISEHERKRIIRNALNNNNELKRMLEANPHVSEDFFKLKNFTEKWVEQFLNQNKPLMKYEPASLQFHRCALISYAKFKK</sequence>